<feature type="compositionally biased region" description="Pro residues" evidence="10">
    <location>
        <begin position="546"/>
        <end position="561"/>
    </location>
</feature>
<dbReference type="EMBL" id="JAACJN010000028">
    <property type="protein sequence ID" value="KAF5388624.1"/>
    <property type="molecule type" value="Genomic_DNA"/>
</dbReference>
<evidence type="ECO:0008006" key="14">
    <source>
        <dbReference type="Google" id="ProtNLM"/>
    </source>
</evidence>
<dbReference type="GO" id="GO:0004932">
    <property type="term" value="F:mating-type factor pheromone receptor activity"/>
    <property type="evidence" value="ECO:0007669"/>
    <property type="project" value="InterPro"/>
</dbReference>
<evidence type="ECO:0000256" key="3">
    <source>
        <dbReference type="ARBA" id="ARBA00022507"/>
    </source>
</evidence>
<evidence type="ECO:0000256" key="8">
    <source>
        <dbReference type="ARBA" id="ARBA00023170"/>
    </source>
</evidence>
<evidence type="ECO:0000313" key="13">
    <source>
        <dbReference type="Proteomes" id="UP000518752"/>
    </source>
</evidence>
<evidence type="ECO:0000256" key="1">
    <source>
        <dbReference type="ARBA" id="ARBA00004141"/>
    </source>
</evidence>
<evidence type="ECO:0000256" key="9">
    <source>
        <dbReference type="ARBA" id="ARBA00023224"/>
    </source>
</evidence>
<evidence type="ECO:0000313" key="12">
    <source>
        <dbReference type="EMBL" id="KAF5388624.1"/>
    </source>
</evidence>
<feature type="region of interest" description="Disordered" evidence="10">
    <location>
        <begin position="475"/>
        <end position="567"/>
    </location>
</feature>
<reference evidence="12 13" key="1">
    <citation type="journal article" date="2020" name="ISME J.">
        <title>Uncovering the hidden diversity of litter-decomposition mechanisms in mushroom-forming fungi.</title>
        <authorList>
            <person name="Floudas D."/>
            <person name="Bentzer J."/>
            <person name="Ahren D."/>
            <person name="Johansson T."/>
            <person name="Persson P."/>
            <person name="Tunlid A."/>
        </authorList>
    </citation>
    <scope>NUCLEOTIDE SEQUENCE [LARGE SCALE GENOMIC DNA]</scope>
    <source>
        <strain evidence="12 13">CBS 406.79</strain>
    </source>
</reference>
<comment type="similarity">
    <text evidence="2">Belongs to the G-protein coupled receptor 4 family.</text>
</comment>
<comment type="caution">
    <text evidence="12">The sequence shown here is derived from an EMBL/GenBank/DDBJ whole genome shotgun (WGS) entry which is preliminary data.</text>
</comment>
<evidence type="ECO:0000256" key="10">
    <source>
        <dbReference type="SAM" id="MobiDB-lite"/>
    </source>
</evidence>
<dbReference type="GO" id="GO:0000750">
    <property type="term" value="P:pheromone-dependent signal transduction involved in conjugation with cellular fusion"/>
    <property type="evidence" value="ECO:0007669"/>
    <property type="project" value="TreeGrafter"/>
</dbReference>
<dbReference type="Proteomes" id="UP000518752">
    <property type="component" value="Unassembled WGS sequence"/>
</dbReference>
<feature type="transmembrane region" description="Helical" evidence="11">
    <location>
        <begin position="286"/>
        <end position="303"/>
    </location>
</feature>
<dbReference type="PANTHER" id="PTHR28097">
    <property type="entry name" value="PHEROMONE A FACTOR RECEPTOR"/>
    <property type="match status" value="1"/>
</dbReference>
<keyword evidence="4 11" id="KW-0812">Transmembrane</keyword>
<evidence type="ECO:0000256" key="4">
    <source>
        <dbReference type="ARBA" id="ARBA00022692"/>
    </source>
</evidence>
<dbReference type="PANTHER" id="PTHR28097:SF1">
    <property type="entry name" value="PHEROMONE A FACTOR RECEPTOR"/>
    <property type="match status" value="1"/>
</dbReference>
<feature type="transmembrane region" description="Helical" evidence="11">
    <location>
        <begin position="153"/>
        <end position="182"/>
    </location>
</feature>
<feature type="compositionally biased region" description="Low complexity" evidence="10">
    <location>
        <begin position="500"/>
        <end position="515"/>
    </location>
</feature>
<keyword evidence="5 11" id="KW-1133">Transmembrane helix</keyword>
<sequence length="567" mass="62790">MELRLNIDTLYFGFSLLGFVLVFIPFPWHVRAKNTGTCLFMAWIGSACLVFSINSMLWNSRADNFAPIWCGISAKFSVGASTAISSVSLCINLRLWLIATDRVKVLEKRGMFLLEMFLGLVVPLADMGFQYIVQERWFNIYEGFGCRAVSANVLLTYLLLLAPQLFLGTVSVIVCILTLVAYHRMYKYMLDTQLSPTFHRQTTLSASFLWFLTLGGLAAALSIVYATFVVYLSASPSSNSDQFNHPFTMWKSWDSTHTNASAVTEYDEVEWRGNTMTELFLEADRWIFVGLALMFFFFFGFTSEARRRYRRLFGCGGRREWPSEWDSLGRELDRDFANGDSESAQRLNDLTTSSRQHTAFQAKSTLDKSLISQPRTVSLLTVLDDPFKLENPYPVHTYESNRAPANIIVTSTEYRKEIDPPAAFTSSTFGDTPFSSLLQPPPLSAASHISAASNTGSSTSLYSQMSVQESLVSIDSSSPLLPSPPLARVRPDGSHAPTFSVSSSSSVNQNSRGRSTGSGAINVQRPSSLRTRSSSRGRSASISSPPTGPLPDPPPEVPPTPTTVKGF</sequence>
<feature type="compositionally biased region" description="Low complexity" evidence="10">
    <location>
        <begin position="525"/>
        <end position="545"/>
    </location>
</feature>
<keyword evidence="9" id="KW-0807">Transducer</keyword>
<feature type="transmembrane region" description="Helical" evidence="11">
    <location>
        <begin position="78"/>
        <end position="99"/>
    </location>
</feature>
<dbReference type="OrthoDB" id="2874149at2759"/>
<evidence type="ECO:0000256" key="5">
    <source>
        <dbReference type="ARBA" id="ARBA00022989"/>
    </source>
</evidence>
<evidence type="ECO:0000256" key="11">
    <source>
        <dbReference type="SAM" id="Phobius"/>
    </source>
</evidence>
<keyword evidence="3" id="KW-0589">Pheromone response</keyword>
<dbReference type="PRINTS" id="PR00899">
    <property type="entry name" value="GPCRSTE3"/>
</dbReference>
<gene>
    <name evidence="12" type="ORF">D9757_004784</name>
</gene>
<accession>A0A8H5HSV6</accession>
<dbReference type="Pfam" id="PF02076">
    <property type="entry name" value="STE3"/>
    <property type="match status" value="1"/>
</dbReference>
<feature type="transmembrane region" description="Helical" evidence="11">
    <location>
        <begin position="111"/>
        <end position="133"/>
    </location>
</feature>
<keyword evidence="13" id="KW-1185">Reference proteome</keyword>
<keyword evidence="7 11" id="KW-0472">Membrane</keyword>
<protein>
    <recommendedName>
        <fullName evidence="14">Pheromone receptor</fullName>
    </recommendedName>
</protein>
<evidence type="ECO:0000256" key="6">
    <source>
        <dbReference type="ARBA" id="ARBA00023040"/>
    </source>
</evidence>
<keyword evidence="8" id="KW-0675">Receptor</keyword>
<organism evidence="12 13">
    <name type="scientific">Collybiopsis confluens</name>
    <dbReference type="NCBI Taxonomy" id="2823264"/>
    <lineage>
        <taxon>Eukaryota</taxon>
        <taxon>Fungi</taxon>
        <taxon>Dikarya</taxon>
        <taxon>Basidiomycota</taxon>
        <taxon>Agaricomycotina</taxon>
        <taxon>Agaricomycetes</taxon>
        <taxon>Agaricomycetidae</taxon>
        <taxon>Agaricales</taxon>
        <taxon>Marasmiineae</taxon>
        <taxon>Omphalotaceae</taxon>
        <taxon>Collybiopsis</taxon>
    </lineage>
</organism>
<feature type="transmembrane region" description="Helical" evidence="11">
    <location>
        <begin position="208"/>
        <end position="234"/>
    </location>
</feature>
<feature type="transmembrane region" description="Helical" evidence="11">
    <location>
        <begin position="37"/>
        <end position="58"/>
    </location>
</feature>
<comment type="subcellular location">
    <subcellularLocation>
        <location evidence="1">Membrane</location>
        <topology evidence="1">Multi-pass membrane protein</topology>
    </subcellularLocation>
</comment>
<evidence type="ECO:0000256" key="7">
    <source>
        <dbReference type="ARBA" id="ARBA00023136"/>
    </source>
</evidence>
<keyword evidence="6" id="KW-0297">G-protein coupled receptor</keyword>
<dbReference type="AlphaFoldDB" id="A0A8H5HSV6"/>
<feature type="transmembrane region" description="Helical" evidence="11">
    <location>
        <begin position="12"/>
        <end position="30"/>
    </location>
</feature>
<evidence type="ECO:0000256" key="2">
    <source>
        <dbReference type="ARBA" id="ARBA00011085"/>
    </source>
</evidence>
<proteinExistence type="inferred from homology"/>
<name>A0A8H5HSV6_9AGAR</name>
<dbReference type="GO" id="GO:0005886">
    <property type="term" value="C:plasma membrane"/>
    <property type="evidence" value="ECO:0007669"/>
    <property type="project" value="TreeGrafter"/>
</dbReference>
<dbReference type="InterPro" id="IPR001499">
    <property type="entry name" value="GPCR_STE3"/>
</dbReference>